<evidence type="ECO:0000259" key="2">
    <source>
        <dbReference type="Pfam" id="PF06791"/>
    </source>
</evidence>
<protein>
    <submittedName>
        <fullName evidence="4">Tail length tape-measure protein</fullName>
    </submittedName>
</protein>
<dbReference type="Pfam" id="PF09718">
    <property type="entry name" value="Tape_meas_lam_C"/>
    <property type="match status" value="2"/>
</dbReference>
<proteinExistence type="predicted"/>
<feature type="coiled-coil region" evidence="1">
    <location>
        <begin position="557"/>
        <end position="614"/>
    </location>
</feature>
<keyword evidence="1" id="KW-0175">Coiled coil</keyword>
<evidence type="ECO:0000256" key="1">
    <source>
        <dbReference type="SAM" id="Coils"/>
    </source>
</evidence>
<dbReference type="Proteomes" id="UP000397058">
    <property type="component" value="Segment"/>
</dbReference>
<feature type="domain" description="Bacteriophage tail tape measure C-terminal" evidence="3">
    <location>
        <begin position="750"/>
        <end position="821"/>
    </location>
</feature>
<accession>A0ABX6D3M4</accession>
<evidence type="ECO:0000313" key="4">
    <source>
        <dbReference type="EMBL" id="QGF21239.1"/>
    </source>
</evidence>
<dbReference type="NCBIfam" id="TIGR01541">
    <property type="entry name" value="tape_meas_lam_C"/>
    <property type="match status" value="1"/>
</dbReference>
<evidence type="ECO:0000259" key="3">
    <source>
        <dbReference type="Pfam" id="PF09718"/>
    </source>
</evidence>
<dbReference type="Pfam" id="PF06791">
    <property type="entry name" value="TMP_2"/>
    <property type="match status" value="1"/>
</dbReference>
<dbReference type="InterPro" id="IPR009628">
    <property type="entry name" value="Phage_tape_measure_N"/>
</dbReference>
<evidence type="ECO:0000313" key="5">
    <source>
        <dbReference type="Proteomes" id="UP000397058"/>
    </source>
</evidence>
<feature type="domain" description="Bacteriophage tail tape measure N-terminal" evidence="2">
    <location>
        <begin position="219"/>
        <end position="391"/>
    </location>
</feature>
<dbReference type="InterPro" id="IPR006431">
    <property type="entry name" value="Phage_tape_meas_C"/>
</dbReference>
<organism evidence="4 5">
    <name type="scientific">Citrobacter phage HCF1</name>
    <dbReference type="NCBI Taxonomy" id="2849700"/>
    <lineage>
        <taxon>Viruses</taxon>
        <taxon>Duplodnaviria</taxon>
        <taxon>Heunggongvirae</taxon>
        <taxon>Uroviricota</taxon>
        <taxon>Caudoviricetes</taxon>
        <taxon>Drexlerviridae</taxon>
        <taxon>Hicfunavirus</taxon>
        <taxon>Hicfunavirus HCF1</taxon>
    </lineage>
</organism>
<dbReference type="EMBL" id="MN545971">
    <property type="protein sequence ID" value="QGF21239.1"/>
    <property type="molecule type" value="Genomic_DNA"/>
</dbReference>
<reference evidence="4 5" key="1">
    <citation type="submission" date="2019-10" db="EMBL/GenBank/DDBJ databases">
        <authorList>
            <person name="Kumar P."/>
            <person name="Meghvansi M.K."/>
            <person name="Kamboj D.V."/>
        </authorList>
    </citation>
    <scope>NUCLEOTIDE SEQUENCE [LARGE SCALE GENOMIC DNA]</scope>
</reference>
<keyword evidence="5" id="KW-1185">Reference proteome</keyword>
<sequence>MTPALSLPNRKPILGIQDKATKFIQEQEAELKALDVQKKGMSDREVQRELARQKLVSDWLARAVKCQMRGCKKINKLNQVYAMQDELASDSVVGMKNAMANWLESATEMGSQFGEVMTAALDGISNQFVDLLSTGKASFKDFANSIIKMILQIITKLSIAYALQAAMGWMGAGSGGGFAGGFSMGFAGGGYTGDGARNTKQLDNLWSKGKLSDSEFLSPVWMVAIQQGGQIKDSFGGIGNSLRALTSLITPARLAMAGLAGVFGVVVKASWDMYSSQRDVEKALILTGNVADINGKSSKKCLSVSKRVAESTGDSISRTKDAMTAAIKAGAESQKEIETITKGISAYSKITGDGLDEVADKFTKLATDPLNAMREMNKEMNIFTVDQVKQIGELIRAGKDYEAGLLAQQFAAEGAAQKQKELYDTAAPLQKCGWIWMDIKDWASKAWSTVSAYTWGVLNGTIEVVQSVIRIIKSTLAQADKAIVDFIVNVGEKINKYIPDAVGKFDLSGLKGLSSELDSQIIATSEDYKTLTRDVSYFVEKYKQDYASKIKVQKYSQREIEKEIKKQEELNRKTKQQKTPKGAKYRVDAGTKAYEQHQRDILALQVELKVLQEHQNVNDKISAQRRQLFVIEAQHAVLLEASKRRQLTEEEKSLVANYEKRMSLPNRKPILGIQDKATKFIQEQEAELKALDVQKKGMSDREVQRELARQKLVSDWLARAVKCQMRGCKKINKLNQVYAMQDELASDSVVGMKNAMANWLESATEMGSQFGEVMTAALDGISNQFVDLLSTGKASFKDFANSIIKMILQIITKLSIAYALQAAMGWMGAGSGGGFAGGFSMGFAGGGYTGDGAKYEPAGVVHKGEFVMTKEATKRIGVDNLYRMMRGYANGGYVGGGSQSGGGMVISGSAPSFNIGNIDVNVNNGSDPKGLTNGVKAIVSEELNKCFSQGGRGYEFVLERTNSNISPSNGAFYWRFYD</sequence>
<gene>
    <name evidence="4" type="ORF">HCF1_40</name>
</gene>
<name>A0ABX6D3M4_9CAUD</name>
<feature type="domain" description="Bacteriophage tail tape measure C-terminal" evidence="3">
    <location>
        <begin position="93"/>
        <end position="164"/>
    </location>
</feature>